<protein>
    <submittedName>
        <fullName evidence="2">Uncharacterized protein</fullName>
    </submittedName>
</protein>
<dbReference type="AlphaFoldDB" id="A0AAD4UWK7"/>
<feature type="compositionally biased region" description="Basic residues" evidence="1">
    <location>
        <begin position="1"/>
        <end position="31"/>
    </location>
</feature>
<proteinExistence type="predicted"/>
<comment type="caution">
    <text evidence="2">The sequence shown here is derived from an EMBL/GenBank/DDBJ whole genome shotgun (WGS) entry which is preliminary data.</text>
</comment>
<gene>
    <name evidence="2" type="ORF">L3X38_042301</name>
</gene>
<accession>A0AAD4UWK7</accession>
<evidence type="ECO:0000313" key="2">
    <source>
        <dbReference type="EMBL" id="KAI5313127.1"/>
    </source>
</evidence>
<sequence>MPRPRQGKSRLGKPRHDKARQGRPRSWHAKARWQGLARQDMPRPRQGKSMLGKARYPNVGQASILMTLEIVIRAGIRLLKDNMCLRGKGIPEDSTNTQGRSYCASTERVRSTYGIRYAIGLQDI</sequence>
<feature type="region of interest" description="Disordered" evidence="1">
    <location>
        <begin position="1"/>
        <end position="54"/>
    </location>
</feature>
<name>A0AAD4UWK7_PRUDU</name>
<evidence type="ECO:0000313" key="3">
    <source>
        <dbReference type="Proteomes" id="UP001054821"/>
    </source>
</evidence>
<organism evidence="2 3">
    <name type="scientific">Prunus dulcis</name>
    <name type="common">Almond</name>
    <name type="synonym">Amygdalus dulcis</name>
    <dbReference type="NCBI Taxonomy" id="3755"/>
    <lineage>
        <taxon>Eukaryota</taxon>
        <taxon>Viridiplantae</taxon>
        <taxon>Streptophyta</taxon>
        <taxon>Embryophyta</taxon>
        <taxon>Tracheophyta</taxon>
        <taxon>Spermatophyta</taxon>
        <taxon>Magnoliopsida</taxon>
        <taxon>eudicotyledons</taxon>
        <taxon>Gunneridae</taxon>
        <taxon>Pentapetalae</taxon>
        <taxon>rosids</taxon>
        <taxon>fabids</taxon>
        <taxon>Rosales</taxon>
        <taxon>Rosaceae</taxon>
        <taxon>Amygdaloideae</taxon>
        <taxon>Amygdaleae</taxon>
        <taxon>Prunus</taxon>
    </lineage>
</organism>
<keyword evidence="3" id="KW-1185">Reference proteome</keyword>
<dbReference type="Proteomes" id="UP001054821">
    <property type="component" value="Chromosome 8"/>
</dbReference>
<reference evidence="2 3" key="1">
    <citation type="journal article" date="2022" name="G3 (Bethesda)">
        <title>Whole-genome sequence and methylome profiling of the almond [Prunus dulcis (Mill.) D.A. Webb] cultivar 'Nonpareil'.</title>
        <authorList>
            <person name="D'Amico-Willman K.M."/>
            <person name="Ouma W.Z."/>
            <person name="Meulia T."/>
            <person name="Sideli G.M."/>
            <person name="Gradziel T.M."/>
            <person name="Fresnedo-Ramirez J."/>
        </authorList>
    </citation>
    <scope>NUCLEOTIDE SEQUENCE [LARGE SCALE GENOMIC DNA]</scope>
    <source>
        <strain evidence="2">Clone GOH B32 T37-40</strain>
    </source>
</reference>
<evidence type="ECO:0000256" key="1">
    <source>
        <dbReference type="SAM" id="MobiDB-lite"/>
    </source>
</evidence>
<dbReference type="EMBL" id="JAJFAZ020000008">
    <property type="protein sequence ID" value="KAI5313127.1"/>
    <property type="molecule type" value="Genomic_DNA"/>
</dbReference>